<name>A0A7W6D4Z2_9HYPH</name>
<keyword evidence="1" id="KW-0812">Transmembrane</keyword>
<evidence type="ECO:0000313" key="3">
    <source>
        <dbReference type="Proteomes" id="UP000574761"/>
    </source>
</evidence>
<feature type="transmembrane region" description="Helical" evidence="1">
    <location>
        <begin position="106"/>
        <end position="125"/>
    </location>
</feature>
<keyword evidence="1" id="KW-1133">Transmembrane helix</keyword>
<keyword evidence="1" id="KW-0472">Membrane</keyword>
<organism evidence="2 3">
    <name type="scientific">Mycoplana azooxidifex</name>
    <dbReference type="NCBI Taxonomy" id="1636188"/>
    <lineage>
        <taxon>Bacteria</taxon>
        <taxon>Pseudomonadati</taxon>
        <taxon>Pseudomonadota</taxon>
        <taxon>Alphaproteobacteria</taxon>
        <taxon>Hyphomicrobiales</taxon>
        <taxon>Rhizobiaceae</taxon>
        <taxon>Mycoplana</taxon>
    </lineage>
</organism>
<sequence length="127" mass="13393">MEFYIPTDTGELLAFCAALAACLLGLVGLFAPRFSLKVNGLQLRDSSNEGYAAARSLGGFHAGLALCAVMVAQDWAYLAIGSAFALASFGRILSMMSDASFTLRSLGLLVMQLALSLLPLAYVFGFV</sequence>
<protein>
    <recommendedName>
        <fullName evidence="4">DUF4345 domain-containing protein</fullName>
    </recommendedName>
</protein>
<dbReference type="EMBL" id="JACIEE010000004">
    <property type="protein sequence ID" value="MBB3976838.1"/>
    <property type="molecule type" value="Genomic_DNA"/>
</dbReference>
<reference evidence="2 3" key="1">
    <citation type="submission" date="2020-08" db="EMBL/GenBank/DDBJ databases">
        <title>Genomic Encyclopedia of Type Strains, Phase IV (KMG-IV): sequencing the most valuable type-strain genomes for metagenomic binning, comparative biology and taxonomic classification.</title>
        <authorList>
            <person name="Goeker M."/>
        </authorList>
    </citation>
    <scope>NUCLEOTIDE SEQUENCE [LARGE SCALE GENOMIC DNA]</scope>
    <source>
        <strain evidence="2 3">DSM 100211</strain>
    </source>
</reference>
<evidence type="ECO:0000313" key="2">
    <source>
        <dbReference type="EMBL" id="MBB3976838.1"/>
    </source>
</evidence>
<keyword evidence="3" id="KW-1185">Reference proteome</keyword>
<dbReference type="Proteomes" id="UP000574761">
    <property type="component" value="Unassembled WGS sequence"/>
</dbReference>
<accession>A0A7W6D4Z2</accession>
<feature type="transmembrane region" description="Helical" evidence="1">
    <location>
        <begin position="77"/>
        <end position="94"/>
    </location>
</feature>
<gene>
    <name evidence="2" type="ORF">GGQ64_002038</name>
</gene>
<dbReference type="AlphaFoldDB" id="A0A7W6D4Z2"/>
<proteinExistence type="predicted"/>
<dbReference type="RefSeq" id="WP_183803053.1">
    <property type="nucleotide sequence ID" value="NZ_JACIEE010000004.1"/>
</dbReference>
<evidence type="ECO:0008006" key="4">
    <source>
        <dbReference type="Google" id="ProtNLM"/>
    </source>
</evidence>
<comment type="caution">
    <text evidence="2">The sequence shown here is derived from an EMBL/GenBank/DDBJ whole genome shotgun (WGS) entry which is preliminary data.</text>
</comment>
<feature type="transmembrane region" description="Helical" evidence="1">
    <location>
        <begin position="12"/>
        <end position="31"/>
    </location>
</feature>
<evidence type="ECO:0000256" key="1">
    <source>
        <dbReference type="SAM" id="Phobius"/>
    </source>
</evidence>